<comment type="caution">
    <text evidence="1">The sequence shown here is derived from an EMBL/GenBank/DDBJ whole genome shotgun (WGS) entry which is preliminary data.</text>
</comment>
<dbReference type="EMBL" id="CAJNRD030001123">
    <property type="protein sequence ID" value="CAG5101906.1"/>
    <property type="molecule type" value="Genomic_DNA"/>
</dbReference>
<protein>
    <submittedName>
        <fullName evidence="1">Uncharacterized protein</fullName>
    </submittedName>
</protein>
<sequence length="203" mass="23931">MCSINCELELTKQDEWVDSKILRTKNIPIKGFKISAYINYRSTHMNVKISKSDRGVVAAIAEMTISDMPSILRDITGWRDTYHFNELPLAIHLDKCPKKDTHCDPSSLSEHKYSIKINCSITWFGFISDDNPNPSTLFKDRLRKFWLKETWDIILKVGEYKIHAYKMMLVEESKVYLMKSMLLKKCYYSYILENFLKHLQMKN</sequence>
<dbReference type="AlphaFoldDB" id="A0A8J2HN44"/>
<gene>
    <name evidence="1" type="ORF">HICCMSTLAB_LOCUS10749</name>
</gene>
<reference evidence="1" key="1">
    <citation type="submission" date="2021-04" db="EMBL/GenBank/DDBJ databases">
        <authorList>
            <person name="Chebbi M.A.C M."/>
        </authorList>
    </citation>
    <scope>NUCLEOTIDE SEQUENCE</scope>
</reference>
<keyword evidence="2" id="KW-1185">Reference proteome</keyword>
<accession>A0A8J2HN44</accession>
<organism evidence="1 2">
    <name type="scientific">Cotesia congregata</name>
    <name type="common">Parasitoid wasp</name>
    <name type="synonym">Apanteles congregatus</name>
    <dbReference type="NCBI Taxonomy" id="51543"/>
    <lineage>
        <taxon>Eukaryota</taxon>
        <taxon>Metazoa</taxon>
        <taxon>Ecdysozoa</taxon>
        <taxon>Arthropoda</taxon>
        <taxon>Hexapoda</taxon>
        <taxon>Insecta</taxon>
        <taxon>Pterygota</taxon>
        <taxon>Neoptera</taxon>
        <taxon>Endopterygota</taxon>
        <taxon>Hymenoptera</taxon>
        <taxon>Apocrita</taxon>
        <taxon>Ichneumonoidea</taxon>
        <taxon>Braconidae</taxon>
        <taxon>Microgastrinae</taxon>
        <taxon>Cotesia</taxon>
    </lineage>
</organism>
<proteinExistence type="predicted"/>
<evidence type="ECO:0000313" key="2">
    <source>
        <dbReference type="Proteomes" id="UP000786811"/>
    </source>
</evidence>
<evidence type="ECO:0000313" key="1">
    <source>
        <dbReference type="EMBL" id="CAG5101906.1"/>
    </source>
</evidence>
<dbReference type="Proteomes" id="UP000786811">
    <property type="component" value="Unassembled WGS sequence"/>
</dbReference>
<name>A0A8J2HN44_COTCN</name>